<reference evidence="1 2" key="1">
    <citation type="submission" date="2021-05" db="EMBL/GenBank/DDBJ databases">
        <title>Complete Genome Sequence of Latilactobacillus sp. Strain WDN19, a High D-Aspartate-producing Lactic Acid Bacterium Isolated from a Japanese Pickle.</title>
        <authorList>
            <person name="Kajitani K."/>
            <person name="Takahashi S."/>
        </authorList>
    </citation>
    <scope>NUCLEOTIDE SEQUENCE [LARGE SCALE GENOMIC DNA]</scope>
    <source>
        <strain evidence="1 2">WDN19</strain>
    </source>
</reference>
<dbReference type="RefSeq" id="WP_221276455.1">
    <property type="nucleotide sequence ID" value="NZ_AP024685.1"/>
</dbReference>
<evidence type="ECO:0000313" key="1">
    <source>
        <dbReference type="EMBL" id="BCX31340.1"/>
    </source>
</evidence>
<evidence type="ECO:0000313" key="2">
    <source>
        <dbReference type="Proteomes" id="UP000825100"/>
    </source>
</evidence>
<protein>
    <submittedName>
        <fullName evidence="1">Uncharacterized protein</fullName>
    </submittedName>
</protein>
<organism evidence="1 2">
    <name type="scientific">Latilactobacillus curvatus</name>
    <name type="common">Lactobacillus curvatus</name>
    <dbReference type="NCBI Taxonomy" id="28038"/>
    <lineage>
        <taxon>Bacteria</taxon>
        <taxon>Bacillati</taxon>
        <taxon>Bacillota</taxon>
        <taxon>Bacilli</taxon>
        <taxon>Lactobacillales</taxon>
        <taxon>Lactobacillaceae</taxon>
        <taxon>Latilactobacillus</taxon>
    </lineage>
</organism>
<keyword evidence="2" id="KW-1185">Reference proteome</keyword>
<sequence>MKQFEPALINNQYSLTLSQTGNVELHKTDIGVIGSMSYYYTRNDLPLFICRHEPTADLRTIHDVMAKLDVQMDKMIKCGCLTVGGKNVANSCL</sequence>
<dbReference type="Proteomes" id="UP000825100">
    <property type="component" value="Chromosome"/>
</dbReference>
<proteinExistence type="predicted"/>
<gene>
    <name evidence="1" type="ORF">LTWDN19_19070</name>
</gene>
<name>A0ABN6GKE0_LATCU</name>
<accession>A0ABN6GKE0</accession>
<dbReference type="EMBL" id="AP024685">
    <property type="protein sequence ID" value="BCX31340.1"/>
    <property type="molecule type" value="Genomic_DNA"/>
</dbReference>